<protein>
    <submittedName>
        <fullName evidence="1">Uncharacterized protein</fullName>
    </submittedName>
</protein>
<reference evidence="1 2" key="2">
    <citation type="journal article" date="2017" name="Nature">
        <title>The Apostasia genome and the evolution of orchids.</title>
        <authorList>
            <person name="Zhang G.Q."/>
            <person name="Liu K.W."/>
            <person name="Li Z."/>
            <person name="Lohaus R."/>
            <person name="Hsiao Y.Y."/>
            <person name="Niu S.C."/>
            <person name="Wang J.Y."/>
            <person name="Lin Y.C."/>
            <person name="Xu Q."/>
            <person name="Chen L.J."/>
            <person name="Yoshida K."/>
            <person name="Fujiwara S."/>
            <person name="Wang Z.W."/>
            <person name="Zhang Y.Q."/>
            <person name="Mitsuda N."/>
            <person name="Wang M."/>
            <person name="Liu G.H."/>
            <person name="Pecoraro L."/>
            <person name="Huang H.X."/>
            <person name="Xiao X.J."/>
            <person name="Lin M."/>
            <person name="Wu X.Y."/>
            <person name="Wu W.L."/>
            <person name="Chen Y.Y."/>
            <person name="Chang S.B."/>
            <person name="Sakamoto S."/>
            <person name="Ohme-Takagi M."/>
            <person name="Yagi M."/>
            <person name="Zeng S.J."/>
            <person name="Shen C.Y."/>
            <person name="Yeh C.M."/>
            <person name="Luo Y.B."/>
            <person name="Tsai W.C."/>
            <person name="Van de Peer Y."/>
            <person name="Liu Z.J."/>
        </authorList>
    </citation>
    <scope>NUCLEOTIDE SEQUENCE [LARGE SCALE GENOMIC DNA]</scope>
    <source>
        <tissue evidence="1">The whole plant</tissue>
    </source>
</reference>
<evidence type="ECO:0000313" key="2">
    <source>
        <dbReference type="Proteomes" id="UP000233837"/>
    </source>
</evidence>
<evidence type="ECO:0000313" key="1">
    <source>
        <dbReference type="EMBL" id="PKU81547.1"/>
    </source>
</evidence>
<gene>
    <name evidence="1" type="ORF">MA16_Dca007654</name>
</gene>
<proteinExistence type="predicted"/>
<accession>A0A2I0X0Z3</accession>
<dbReference type="AlphaFoldDB" id="A0A2I0X0Z3"/>
<sequence>MKIAMQDVAKKLALWHTTTFRPIITHDDLEPIMASVGFVSLSNEDPAAAMQWKEYCFGPPPPTSISSAAFPGDLKPRPRLPFPRIDGLHLLVYKAFLCVLEQYISPAEVHNLFHVRAMPLTRLQDRVFEKAYRPMKGCDIDDDGIYVFRDGTIDQCMLEQITAMECSIESEEDFDDSRIKGCRSHTTSTISLVPWDSLLPEREISGSS</sequence>
<organism evidence="1 2">
    <name type="scientific">Dendrobium catenatum</name>
    <dbReference type="NCBI Taxonomy" id="906689"/>
    <lineage>
        <taxon>Eukaryota</taxon>
        <taxon>Viridiplantae</taxon>
        <taxon>Streptophyta</taxon>
        <taxon>Embryophyta</taxon>
        <taxon>Tracheophyta</taxon>
        <taxon>Spermatophyta</taxon>
        <taxon>Magnoliopsida</taxon>
        <taxon>Liliopsida</taxon>
        <taxon>Asparagales</taxon>
        <taxon>Orchidaceae</taxon>
        <taxon>Epidendroideae</taxon>
        <taxon>Malaxideae</taxon>
        <taxon>Dendrobiinae</taxon>
        <taxon>Dendrobium</taxon>
    </lineage>
</organism>
<dbReference type="EMBL" id="KZ502235">
    <property type="protein sequence ID" value="PKU81547.1"/>
    <property type="molecule type" value="Genomic_DNA"/>
</dbReference>
<dbReference type="OrthoDB" id="767245at2759"/>
<dbReference type="Proteomes" id="UP000233837">
    <property type="component" value="Unassembled WGS sequence"/>
</dbReference>
<reference evidence="1 2" key="1">
    <citation type="journal article" date="2016" name="Sci. Rep.">
        <title>The Dendrobium catenatum Lindl. genome sequence provides insights into polysaccharide synthase, floral development and adaptive evolution.</title>
        <authorList>
            <person name="Zhang G.Q."/>
            <person name="Xu Q."/>
            <person name="Bian C."/>
            <person name="Tsai W.C."/>
            <person name="Yeh C.M."/>
            <person name="Liu K.W."/>
            <person name="Yoshida K."/>
            <person name="Zhang L.S."/>
            <person name="Chang S.B."/>
            <person name="Chen F."/>
            <person name="Shi Y."/>
            <person name="Su Y.Y."/>
            <person name="Zhang Y.Q."/>
            <person name="Chen L.J."/>
            <person name="Yin Y."/>
            <person name="Lin M."/>
            <person name="Huang H."/>
            <person name="Deng H."/>
            <person name="Wang Z.W."/>
            <person name="Zhu S.L."/>
            <person name="Zhao X."/>
            <person name="Deng C."/>
            <person name="Niu S.C."/>
            <person name="Huang J."/>
            <person name="Wang M."/>
            <person name="Liu G.H."/>
            <person name="Yang H.J."/>
            <person name="Xiao X.J."/>
            <person name="Hsiao Y.Y."/>
            <person name="Wu W.L."/>
            <person name="Chen Y.Y."/>
            <person name="Mitsuda N."/>
            <person name="Ohme-Takagi M."/>
            <person name="Luo Y.B."/>
            <person name="Van de Peer Y."/>
            <person name="Liu Z.J."/>
        </authorList>
    </citation>
    <scope>NUCLEOTIDE SEQUENCE [LARGE SCALE GENOMIC DNA]</scope>
    <source>
        <tissue evidence="1">The whole plant</tissue>
    </source>
</reference>
<keyword evidence="2" id="KW-1185">Reference proteome</keyword>
<name>A0A2I0X0Z3_9ASPA</name>